<keyword evidence="1" id="KW-0812">Transmembrane</keyword>
<sequence>MDAARHLELIEAEYFKLQEIVEAFDAKALQFKGWSVTVTLAAAATALVTEKLTNDQRVTVLALAAFGSFVFWLTEAMWKLFQQAFFHRLRNIEAAFADGTVASLKPLQISSEWKKAFAHQKFGNFCKYALKPNTWLPHLAVSVFCLGTALYLAYCPLARPVDASPATTATRVTTP</sequence>
<accession>A0A4Y9EP06</accession>
<feature type="transmembrane region" description="Helical" evidence="1">
    <location>
        <begin position="60"/>
        <end position="81"/>
    </location>
</feature>
<reference evidence="2 3" key="1">
    <citation type="submission" date="2019-02" db="EMBL/GenBank/DDBJ databases">
        <title>Polymorphobacter sp. isolated from the lake at the Tibet of China.</title>
        <authorList>
            <person name="Li A."/>
        </authorList>
    </citation>
    <scope>NUCLEOTIDE SEQUENCE [LARGE SCALE GENOMIC DNA]</scope>
    <source>
        <strain evidence="2 3">DJ1R-1</strain>
    </source>
</reference>
<protein>
    <submittedName>
        <fullName evidence="2">Uncharacterized protein</fullName>
    </submittedName>
</protein>
<dbReference type="AlphaFoldDB" id="A0A4Y9EP06"/>
<dbReference type="RefSeq" id="WP_135246398.1">
    <property type="nucleotide sequence ID" value="NZ_SIHO01000002.1"/>
</dbReference>
<evidence type="ECO:0000256" key="1">
    <source>
        <dbReference type="SAM" id="Phobius"/>
    </source>
</evidence>
<proteinExistence type="predicted"/>
<keyword evidence="1" id="KW-0472">Membrane</keyword>
<dbReference type="OrthoDB" id="7865111at2"/>
<evidence type="ECO:0000313" key="3">
    <source>
        <dbReference type="Proteomes" id="UP000297737"/>
    </source>
</evidence>
<evidence type="ECO:0000313" key="2">
    <source>
        <dbReference type="EMBL" id="TFU03806.1"/>
    </source>
</evidence>
<keyword evidence="1" id="KW-1133">Transmembrane helix</keyword>
<name>A0A4Y9EP06_9SPHN</name>
<dbReference type="EMBL" id="SIHO01000002">
    <property type="protein sequence ID" value="TFU03806.1"/>
    <property type="molecule type" value="Genomic_DNA"/>
</dbReference>
<dbReference type="Proteomes" id="UP000297737">
    <property type="component" value="Unassembled WGS sequence"/>
</dbReference>
<organism evidence="2 3">
    <name type="scientific">Glacieibacterium arshaanense</name>
    <dbReference type="NCBI Taxonomy" id="2511025"/>
    <lineage>
        <taxon>Bacteria</taxon>
        <taxon>Pseudomonadati</taxon>
        <taxon>Pseudomonadota</taxon>
        <taxon>Alphaproteobacteria</taxon>
        <taxon>Sphingomonadales</taxon>
        <taxon>Sphingosinicellaceae</taxon>
        <taxon>Glacieibacterium</taxon>
    </lineage>
</organism>
<comment type="caution">
    <text evidence="2">The sequence shown here is derived from an EMBL/GenBank/DDBJ whole genome shotgun (WGS) entry which is preliminary data.</text>
</comment>
<gene>
    <name evidence="2" type="ORF">EUV02_11765</name>
</gene>
<keyword evidence="3" id="KW-1185">Reference proteome</keyword>
<feature type="transmembrane region" description="Helical" evidence="1">
    <location>
        <begin position="135"/>
        <end position="154"/>
    </location>
</feature>